<keyword evidence="2" id="KW-0813">Transport</keyword>
<organism evidence="5 6">
    <name type="scientific">Physcomitrium patens</name>
    <name type="common">Spreading-leaved earth moss</name>
    <name type="synonym">Physcomitrella patens</name>
    <dbReference type="NCBI Taxonomy" id="3218"/>
    <lineage>
        <taxon>Eukaryota</taxon>
        <taxon>Viridiplantae</taxon>
        <taxon>Streptophyta</taxon>
        <taxon>Embryophyta</taxon>
        <taxon>Bryophyta</taxon>
        <taxon>Bryophytina</taxon>
        <taxon>Bryopsida</taxon>
        <taxon>Funariidae</taxon>
        <taxon>Funariales</taxon>
        <taxon>Funariaceae</taxon>
        <taxon>Physcomitrium</taxon>
    </lineage>
</organism>
<proteinExistence type="inferred from homology"/>
<name>A0A7I4F4A4_PHYPA</name>
<evidence type="ECO:0000256" key="2">
    <source>
        <dbReference type="ARBA" id="ARBA00022448"/>
    </source>
</evidence>
<protein>
    <recommendedName>
        <fullName evidence="7">V-type proton ATPase subunit E</fullName>
    </recommendedName>
</protein>
<reference evidence="5 6" key="1">
    <citation type="journal article" date="2008" name="Science">
        <title>The Physcomitrella genome reveals evolutionary insights into the conquest of land by plants.</title>
        <authorList>
            <person name="Rensing S."/>
            <person name="Lang D."/>
            <person name="Zimmer A."/>
            <person name="Terry A."/>
            <person name="Salamov A."/>
            <person name="Shapiro H."/>
            <person name="Nishiyama T."/>
            <person name="Perroud P.-F."/>
            <person name="Lindquist E."/>
            <person name="Kamisugi Y."/>
            <person name="Tanahashi T."/>
            <person name="Sakakibara K."/>
            <person name="Fujita T."/>
            <person name="Oishi K."/>
            <person name="Shin-I T."/>
            <person name="Kuroki Y."/>
            <person name="Toyoda A."/>
            <person name="Suzuki Y."/>
            <person name="Hashimoto A."/>
            <person name="Yamaguchi K."/>
            <person name="Sugano A."/>
            <person name="Kohara Y."/>
            <person name="Fujiyama A."/>
            <person name="Anterola A."/>
            <person name="Aoki S."/>
            <person name="Ashton N."/>
            <person name="Barbazuk W.B."/>
            <person name="Barker E."/>
            <person name="Bennetzen J."/>
            <person name="Bezanilla M."/>
            <person name="Blankenship R."/>
            <person name="Cho S.H."/>
            <person name="Dutcher S."/>
            <person name="Estelle M."/>
            <person name="Fawcett J.A."/>
            <person name="Gundlach H."/>
            <person name="Hanada K."/>
            <person name="Heyl A."/>
            <person name="Hicks K.A."/>
            <person name="Hugh J."/>
            <person name="Lohr M."/>
            <person name="Mayer K."/>
            <person name="Melkozernov A."/>
            <person name="Murata T."/>
            <person name="Nelson D."/>
            <person name="Pils B."/>
            <person name="Prigge M."/>
            <person name="Reiss B."/>
            <person name="Renner T."/>
            <person name="Rombauts S."/>
            <person name="Rushton P."/>
            <person name="Sanderfoot A."/>
            <person name="Schween G."/>
            <person name="Shiu S.-H."/>
            <person name="Stueber K."/>
            <person name="Theodoulou F.L."/>
            <person name="Tu H."/>
            <person name="Van de Peer Y."/>
            <person name="Verrier P.J."/>
            <person name="Waters E."/>
            <person name="Wood A."/>
            <person name="Yang L."/>
            <person name="Cove D."/>
            <person name="Cuming A."/>
            <person name="Hasebe M."/>
            <person name="Lucas S."/>
            <person name="Mishler D.B."/>
            <person name="Reski R."/>
            <person name="Grigoriev I."/>
            <person name="Quatrano R.S."/>
            <person name="Boore J.L."/>
        </authorList>
    </citation>
    <scope>NUCLEOTIDE SEQUENCE [LARGE SCALE GENOMIC DNA]</scope>
    <source>
        <strain evidence="5 6">cv. Gransden 2004</strain>
    </source>
</reference>
<comment type="similarity">
    <text evidence="1">Belongs to the V-ATPase E subunit family.</text>
</comment>
<reference evidence="5 6" key="2">
    <citation type="journal article" date="2018" name="Plant J.">
        <title>The Physcomitrella patens chromosome-scale assembly reveals moss genome structure and evolution.</title>
        <authorList>
            <person name="Lang D."/>
            <person name="Ullrich K.K."/>
            <person name="Murat F."/>
            <person name="Fuchs J."/>
            <person name="Jenkins J."/>
            <person name="Haas F.B."/>
            <person name="Piednoel M."/>
            <person name="Gundlach H."/>
            <person name="Van Bel M."/>
            <person name="Meyberg R."/>
            <person name="Vives C."/>
            <person name="Morata J."/>
            <person name="Symeonidi A."/>
            <person name="Hiss M."/>
            <person name="Muchero W."/>
            <person name="Kamisugi Y."/>
            <person name="Saleh O."/>
            <person name="Blanc G."/>
            <person name="Decker E.L."/>
            <person name="van Gessel N."/>
            <person name="Grimwood J."/>
            <person name="Hayes R.D."/>
            <person name="Graham S.W."/>
            <person name="Gunter L.E."/>
            <person name="McDaniel S.F."/>
            <person name="Hoernstein S.N.W."/>
            <person name="Larsson A."/>
            <person name="Li F.W."/>
            <person name="Perroud P.F."/>
            <person name="Phillips J."/>
            <person name="Ranjan P."/>
            <person name="Rokshar D.S."/>
            <person name="Rothfels C.J."/>
            <person name="Schneider L."/>
            <person name="Shu S."/>
            <person name="Stevenson D.W."/>
            <person name="Thummler F."/>
            <person name="Tillich M."/>
            <person name="Villarreal Aguilar J.C."/>
            <person name="Widiez T."/>
            <person name="Wong G.K."/>
            <person name="Wymore A."/>
            <person name="Zhang Y."/>
            <person name="Zimmer A.D."/>
            <person name="Quatrano R.S."/>
            <person name="Mayer K.F.X."/>
            <person name="Goodstein D."/>
            <person name="Casacuberta J.M."/>
            <person name="Vandepoele K."/>
            <person name="Reski R."/>
            <person name="Cuming A.C."/>
            <person name="Tuskan G.A."/>
            <person name="Maumus F."/>
            <person name="Salse J."/>
            <person name="Schmutz J."/>
            <person name="Rensing S.A."/>
        </authorList>
    </citation>
    <scope>NUCLEOTIDE SEQUENCE [LARGE SCALE GENOMIC DNA]</scope>
    <source>
        <strain evidence="5 6">cv. Gransden 2004</strain>
    </source>
</reference>
<reference evidence="5" key="3">
    <citation type="submission" date="2020-12" db="UniProtKB">
        <authorList>
            <consortium name="EnsemblPlants"/>
        </authorList>
    </citation>
    <scope>IDENTIFICATION</scope>
</reference>
<gene>
    <name evidence="5" type="primary">LOC112291357</name>
</gene>
<dbReference type="Gene3D" id="6.10.250.1620">
    <property type="match status" value="1"/>
</dbReference>
<dbReference type="GO" id="GO:0046961">
    <property type="term" value="F:proton-transporting ATPase activity, rotational mechanism"/>
    <property type="evidence" value="ECO:0007669"/>
    <property type="project" value="InterPro"/>
</dbReference>
<dbReference type="EnsemblPlants" id="Pp3c14_26090V3.2">
    <property type="protein sequence ID" value="Pp3c14_26090V3.2"/>
    <property type="gene ID" value="Pp3c14_26090"/>
</dbReference>
<dbReference type="Proteomes" id="UP000006727">
    <property type="component" value="Chromosome 14"/>
</dbReference>
<evidence type="ECO:0000313" key="5">
    <source>
        <dbReference type="EnsemblPlants" id="Pp3c14_26090V3.2"/>
    </source>
</evidence>
<evidence type="ECO:0000256" key="4">
    <source>
        <dbReference type="SAM" id="Coils"/>
    </source>
</evidence>
<dbReference type="EMBL" id="ABEU02000014">
    <property type="status" value="NOT_ANNOTATED_CDS"/>
    <property type="molecule type" value="Genomic_DNA"/>
</dbReference>
<dbReference type="GO" id="GO:0033178">
    <property type="term" value="C:proton-transporting two-sector ATPase complex, catalytic domain"/>
    <property type="evidence" value="ECO:0007669"/>
    <property type="project" value="InterPro"/>
</dbReference>
<feature type="coiled-coil region" evidence="4">
    <location>
        <begin position="7"/>
        <end position="61"/>
    </location>
</feature>
<dbReference type="Pfam" id="PF01991">
    <property type="entry name" value="vATP-synt_E"/>
    <property type="match status" value="1"/>
</dbReference>
<sequence>MNDMEVSQQVQQMVQFIRQEAEEKANEISVSAEEEFNIEKLQIVEAEKKKIRQEFERKEKQVEVRRKIEYSTQLNASRLKLLQAQDDLVRKMKEAAENQLRKEAAEKQLQMVGSSDNEDYPKLLEALIIQVCDSQSFDNVIGYSTRVLFQHCYILKRMAYMC</sequence>
<dbReference type="PANTHER" id="PTHR45715">
    <property type="entry name" value="ATPASE H+-TRANSPORTING V1 SUBUNIT E1A-RELATED"/>
    <property type="match status" value="1"/>
</dbReference>
<dbReference type="AlphaFoldDB" id="A0A7I4F4A4"/>
<keyword evidence="3" id="KW-0406">Ion transport</keyword>
<dbReference type="Gramene" id="Pp3c14_26090V3.2">
    <property type="protein sequence ID" value="Pp3c14_26090V3.2"/>
    <property type="gene ID" value="Pp3c14_26090"/>
</dbReference>
<evidence type="ECO:0000313" key="6">
    <source>
        <dbReference type="Proteomes" id="UP000006727"/>
    </source>
</evidence>
<accession>A0A7I4F4A4</accession>
<dbReference type="InterPro" id="IPR002842">
    <property type="entry name" value="ATPase_V1_Esu"/>
</dbReference>
<keyword evidence="4" id="KW-0175">Coiled coil</keyword>
<evidence type="ECO:0008006" key="7">
    <source>
        <dbReference type="Google" id="ProtNLM"/>
    </source>
</evidence>
<evidence type="ECO:0000256" key="3">
    <source>
        <dbReference type="ARBA" id="ARBA00023065"/>
    </source>
</evidence>
<keyword evidence="6" id="KW-1185">Reference proteome</keyword>
<evidence type="ECO:0000256" key="1">
    <source>
        <dbReference type="ARBA" id="ARBA00005901"/>
    </source>
</evidence>